<name>A0A7H4LGJ7_WHEAT</name>
<proteinExistence type="predicted"/>
<sequence length="318" mass="35800">MAKQVILRSKSKVPMDVVSSHSSGTGSIVHYELPTADALEAKLVVERDSASALRYEVGMLRNQTVQSVAILKTTIKYLVDFKTKQAETDHIVKHTIFIHSNVVLMYQTFKRKRAIADRGGAQAKYLEKTPTAANIMIMPVDIAPALRRKTPIPAKSTPNPVAKSLFEPERAPIAANRTPVPFLPSLEDKAYIVVMNFVSIFPSWKGYTADIEQFPVFLRNLRARTKLDCEDEQGLVALFKHSLMKYRSYLRQAHFDGKPLDKISVKSPVLHLFDGDWNNLVTHWSRLQRKKNIHSQGTTESRNYTAHCIALVSTSCPV</sequence>
<dbReference type="AlphaFoldDB" id="A0A7H4LGJ7"/>
<protein>
    <submittedName>
        <fullName evidence="1">Uncharacterized protein</fullName>
    </submittedName>
</protein>
<dbReference type="EMBL" id="LS480641">
    <property type="protein sequence ID" value="SPT17735.1"/>
    <property type="molecule type" value="Genomic_DNA"/>
</dbReference>
<accession>A0A7H4LGJ7</accession>
<evidence type="ECO:0000313" key="1">
    <source>
        <dbReference type="EMBL" id="SPT17735.1"/>
    </source>
</evidence>
<organism evidence="1 2">
    <name type="scientific">Triticum aestivum</name>
    <name type="common">Wheat</name>
    <dbReference type="NCBI Taxonomy" id="4565"/>
    <lineage>
        <taxon>Eukaryota</taxon>
        <taxon>Viridiplantae</taxon>
        <taxon>Streptophyta</taxon>
        <taxon>Embryophyta</taxon>
        <taxon>Tracheophyta</taxon>
        <taxon>Spermatophyta</taxon>
        <taxon>Magnoliopsida</taxon>
        <taxon>Liliopsida</taxon>
        <taxon>Poales</taxon>
        <taxon>Poaceae</taxon>
        <taxon>BOP clade</taxon>
        <taxon>Pooideae</taxon>
        <taxon>Triticodae</taxon>
        <taxon>Triticeae</taxon>
        <taxon>Triticinae</taxon>
        <taxon>Triticum</taxon>
    </lineage>
</organism>
<dbReference type="Proteomes" id="UP000280104">
    <property type="component" value="Chromosome II"/>
</dbReference>
<evidence type="ECO:0000313" key="2">
    <source>
        <dbReference type="Proteomes" id="UP000280104"/>
    </source>
</evidence>
<reference evidence="1 2" key="1">
    <citation type="submission" date="2018-05" db="EMBL/GenBank/DDBJ databases">
        <authorList>
            <person name="Thind KAUR A."/>
        </authorList>
    </citation>
    <scope>NUCLEOTIDE SEQUENCE [LARGE SCALE GENOMIC DNA]</scope>
</reference>
<gene>
    <name evidence="1" type="ORF">CAMPLR22A2D_LOCUS2345</name>
</gene>